<evidence type="ECO:0000313" key="7">
    <source>
        <dbReference type="EMBL" id="CAF4493128.1"/>
    </source>
</evidence>
<evidence type="ECO:0000256" key="1">
    <source>
        <dbReference type="ARBA" id="ARBA00004141"/>
    </source>
</evidence>
<evidence type="ECO:0000256" key="5">
    <source>
        <dbReference type="SAM" id="Phobius"/>
    </source>
</evidence>
<dbReference type="Proteomes" id="UP000663838">
    <property type="component" value="Unassembled WGS sequence"/>
</dbReference>
<dbReference type="EMBL" id="CAJOBS010000092">
    <property type="protein sequence ID" value="CAF4493128.1"/>
    <property type="molecule type" value="Genomic_DNA"/>
</dbReference>
<dbReference type="InterPro" id="IPR004031">
    <property type="entry name" value="PMP22/EMP/MP20/Claudin"/>
</dbReference>
<evidence type="ECO:0000313" key="6">
    <source>
        <dbReference type="EMBL" id="CAF3408593.1"/>
    </source>
</evidence>
<evidence type="ECO:0000256" key="4">
    <source>
        <dbReference type="ARBA" id="ARBA00023136"/>
    </source>
</evidence>
<keyword evidence="3 5" id="KW-1133">Transmembrane helix</keyword>
<keyword evidence="4 5" id="KW-0472">Membrane</keyword>
<dbReference type="Proteomes" id="UP000663865">
    <property type="component" value="Unassembled WGS sequence"/>
</dbReference>
<sequence>MVTLLSIQVFSIVATALTNLIGILAFATDHWSTAAYDLGKLRSHIKWIAVEDTTNDYIHAINITDDQNQTQALSFNDQQLSSLAMGVNNNTILYKTHKGIFRQCNYLSQTIRQRLKISKCRVLKVANNHYDDIIHGMNNPGRELIRLHNVAAACAILIVLLLCACTLIGVTVGILNGVVLATMTIGIIYLVISMFSICLLAIMYTILKSERKQSHCFALEILTDELCTARSAQLSYSFVLGCSLIILCFITSVLWLSLQEKQRKFAQH</sequence>
<gene>
    <name evidence="6" type="ORF">KIK155_LOCUS8822</name>
    <name evidence="7" type="ORF">TOA249_LOCUS2785</name>
</gene>
<evidence type="ECO:0000256" key="3">
    <source>
        <dbReference type="ARBA" id="ARBA00022989"/>
    </source>
</evidence>
<organism evidence="6 8">
    <name type="scientific">Rotaria socialis</name>
    <dbReference type="NCBI Taxonomy" id="392032"/>
    <lineage>
        <taxon>Eukaryota</taxon>
        <taxon>Metazoa</taxon>
        <taxon>Spiralia</taxon>
        <taxon>Gnathifera</taxon>
        <taxon>Rotifera</taxon>
        <taxon>Eurotatoria</taxon>
        <taxon>Bdelloidea</taxon>
        <taxon>Philodinida</taxon>
        <taxon>Philodinidae</taxon>
        <taxon>Rotaria</taxon>
    </lineage>
</organism>
<reference evidence="6" key="1">
    <citation type="submission" date="2021-02" db="EMBL/GenBank/DDBJ databases">
        <authorList>
            <person name="Nowell W R."/>
        </authorList>
    </citation>
    <scope>NUCLEOTIDE SEQUENCE</scope>
</reference>
<dbReference type="Pfam" id="PF13903">
    <property type="entry name" value="Claudin_2"/>
    <property type="match status" value="1"/>
</dbReference>
<evidence type="ECO:0000256" key="2">
    <source>
        <dbReference type="ARBA" id="ARBA00022692"/>
    </source>
</evidence>
<feature type="transmembrane region" description="Helical" evidence="5">
    <location>
        <begin position="6"/>
        <end position="27"/>
    </location>
</feature>
<dbReference type="AlphaFoldDB" id="A0A818AX23"/>
<dbReference type="GO" id="GO:0016020">
    <property type="term" value="C:membrane"/>
    <property type="evidence" value="ECO:0007669"/>
    <property type="project" value="UniProtKB-SubCell"/>
</dbReference>
<keyword evidence="2 5" id="KW-0812">Transmembrane</keyword>
<protein>
    <submittedName>
        <fullName evidence="6">Uncharacterized protein</fullName>
    </submittedName>
</protein>
<evidence type="ECO:0000313" key="8">
    <source>
        <dbReference type="Proteomes" id="UP000663865"/>
    </source>
</evidence>
<comment type="subcellular location">
    <subcellularLocation>
        <location evidence="1">Membrane</location>
        <topology evidence="1">Multi-pass membrane protein</topology>
    </subcellularLocation>
</comment>
<feature type="transmembrane region" description="Helical" evidence="5">
    <location>
        <begin position="150"/>
        <end position="175"/>
    </location>
</feature>
<accession>A0A818AX23</accession>
<dbReference type="EMBL" id="CAJNYV010001171">
    <property type="protein sequence ID" value="CAF3408593.1"/>
    <property type="molecule type" value="Genomic_DNA"/>
</dbReference>
<feature type="transmembrane region" description="Helical" evidence="5">
    <location>
        <begin position="187"/>
        <end position="207"/>
    </location>
</feature>
<dbReference type="Gene3D" id="1.20.140.150">
    <property type="match status" value="1"/>
</dbReference>
<proteinExistence type="predicted"/>
<comment type="caution">
    <text evidence="6">The sequence shown here is derived from an EMBL/GenBank/DDBJ whole genome shotgun (WGS) entry which is preliminary data.</text>
</comment>
<feature type="transmembrane region" description="Helical" evidence="5">
    <location>
        <begin position="238"/>
        <end position="258"/>
    </location>
</feature>
<name>A0A818AX23_9BILA</name>